<organism evidence="2 3">
    <name type="scientific">Amedibacillus dolichus DSM 3991</name>
    <dbReference type="NCBI Taxonomy" id="428127"/>
    <lineage>
        <taxon>Bacteria</taxon>
        <taxon>Bacillati</taxon>
        <taxon>Bacillota</taxon>
        <taxon>Erysipelotrichia</taxon>
        <taxon>Erysipelotrichales</taxon>
        <taxon>Erysipelotrichaceae</taxon>
        <taxon>Amedibacillus</taxon>
    </lineage>
</organism>
<feature type="domain" description="N-acetyltransferase" evidence="1">
    <location>
        <begin position="108"/>
        <end position="234"/>
    </location>
</feature>
<dbReference type="InterPro" id="IPR016181">
    <property type="entry name" value="Acyl_CoA_acyltransferase"/>
</dbReference>
<dbReference type="GO" id="GO:0016747">
    <property type="term" value="F:acyltransferase activity, transferring groups other than amino-acyl groups"/>
    <property type="evidence" value="ECO:0007669"/>
    <property type="project" value="InterPro"/>
</dbReference>
<gene>
    <name evidence="2" type="ORF">EUBDOL_00897</name>
</gene>
<dbReference type="InterPro" id="IPR013653">
    <property type="entry name" value="GCN5-like_dom"/>
</dbReference>
<reference evidence="2 3" key="1">
    <citation type="submission" date="2007-09" db="EMBL/GenBank/DDBJ databases">
        <title>Draft genome sequence of Eubacterium dolichum (DSM 3991).</title>
        <authorList>
            <person name="Sudarsanam P."/>
            <person name="Ley R."/>
            <person name="Guruge J."/>
            <person name="Turnbaugh P.J."/>
            <person name="Mahowald M."/>
            <person name="Liep D."/>
            <person name="Gordon J."/>
        </authorList>
    </citation>
    <scope>NUCLEOTIDE SEQUENCE [LARGE SCALE GENOMIC DNA]</scope>
    <source>
        <strain evidence="2 3">DSM 3991</strain>
    </source>
</reference>
<evidence type="ECO:0000313" key="2">
    <source>
        <dbReference type="EMBL" id="EDP11718.1"/>
    </source>
</evidence>
<dbReference type="eggNOG" id="COG0456">
    <property type="taxonomic scope" value="Bacteria"/>
</dbReference>
<dbReference type="Gene3D" id="3.40.630.30">
    <property type="match status" value="1"/>
</dbReference>
<dbReference type="Proteomes" id="UP000004090">
    <property type="component" value="Unassembled WGS sequence"/>
</dbReference>
<dbReference type="SUPFAM" id="SSF55729">
    <property type="entry name" value="Acyl-CoA N-acyltransferases (Nat)"/>
    <property type="match status" value="1"/>
</dbReference>
<name>A8RAS4_9FIRM</name>
<accession>A8RAS4</accession>
<dbReference type="PROSITE" id="PS51186">
    <property type="entry name" value="GNAT"/>
    <property type="match status" value="1"/>
</dbReference>
<protein>
    <recommendedName>
        <fullName evidence="1">N-acetyltransferase domain-containing protein</fullName>
    </recommendedName>
</protein>
<sequence>MDMNLDIDKILYADMQNALRHQAVILYEDERSLLLQDISSRLTYCTALDAEAAANMIGHIKDFDILVSHDEYCNQAIQQRFHITYENCCYHCVYIGHKRFFVDLPAGFHFAFVDERYMEDVIALYRKEMPELANAAYMRKAMDYGLIGVFHGDELAGFMGVHEGGSGSMGMLEVKDCYKRKGLGSALEKAVINMQLERGKIPYGEIFIDNTASLKLQEHVGLTIGDRLTYWFYK</sequence>
<evidence type="ECO:0000313" key="3">
    <source>
        <dbReference type="Proteomes" id="UP000004090"/>
    </source>
</evidence>
<reference evidence="2 3" key="2">
    <citation type="submission" date="2007-09" db="EMBL/GenBank/DDBJ databases">
        <authorList>
            <person name="Fulton L."/>
            <person name="Clifton S."/>
            <person name="Fulton B."/>
            <person name="Xu J."/>
            <person name="Minx P."/>
            <person name="Pepin K.H."/>
            <person name="Johnson M."/>
            <person name="Thiruvilangam P."/>
            <person name="Bhonagiri V."/>
            <person name="Nash W.E."/>
            <person name="Mardis E.R."/>
            <person name="Wilson R.K."/>
        </authorList>
    </citation>
    <scope>NUCLEOTIDE SEQUENCE [LARGE SCALE GENOMIC DNA]</scope>
    <source>
        <strain evidence="2 3">DSM 3991</strain>
    </source>
</reference>
<dbReference type="EMBL" id="ABAW02000018">
    <property type="protein sequence ID" value="EDP11718.1"/>
    <property type="molecule type" value="Genomic_DNA"/>
</dbReference>
<dbReference type="Pfam" id="PF08445">
    <property type="entry name" value="FR47"/>
    <property type="match status" value="1"/>
</dbReference>
<evidence type="ECO:0000259" key="1">
    <source>
        <dbReference type="PROSITE" id="PS51186"/>
    </source>
</evidence>
<dbReference type="InterPro" id="IPR000182">
    <property type="entry name" value="GNAT_dom"/>
</dbReference>
<dbReference type="STRING" id="428127.EUBDOL_00897"/>
<dbReference type="AlphaFoldDB" id="A8RAS4"/>
<comment type="caution">
    <text evidence="2">The sequence shown here is derived from an EMBL/GenBank/DDBJ whole genome shotgun (WGS) entry which is preliminary data.</text>
</comment>
<proteinExistence type="predicted"/>
<dbReference type="HOGENOM" id="CLU_103286_0_0_9"/>